<dbReference type="GO" id="GO:0006351">
    <property type="term" value="P:DNA-templated transcription"/>
    <property type="evidence" value="ECO:0007669"/>
    <property type="project" value="InterPro"/>
</dbReference>
<dbReference type="STRING" id="1325735.A0A428U924"/>
<sequence length="606" mass="66721">MEDSLADLGVLLISGVMSDRPRKRMRKGTRSCTECRRRKIRCIFPPSSSVCSHCSVRGSPCIDQNEGPDATENVSPTRPRTSTPSSTSRRRTRVQSLPRISSRQGDLTARHTLVPDEETSDIETPSDHPPPLVAVLDDTHDTTSMLSTRGTRINNAAAHKAKICGTLRSALPSYDEITVTLAKNGSWWDSFRQKTRAISQSEPLEPLLSFAAHAYTSTSPAELAILAVAYARSLAIAQMMGMHRVSPTAPPTRQRIWWAIYHGDRFTSLLLGLPHGFNDALLDTSEPKDVDLDSPEVWIPIFIHRCAVTAGEVINYLISPGKPSFAKTMSLDEEMDSIYNSVSSSWWDIPDKLPSSRIEINNLVDRLLIHFFFFHIRMYIHLPFLKQSSSSASQEVARLACTDAARQLVKCFLVLHAEVDGASLFDCKTSDFVAFTAAVVLLIGNSNSDGSARSGDLQLVTDAEKIFQVSEEDSGCKMAAQCRKALVLLSNPPQHGGSTQEIPIPYFGKVVRRVPIQNPRAGDDRPPNSYPQLTPSTTEASSSDVQSTWGSAYSLDYMGFTPALAMDEVWGFVGNSDDDTMSPFGLDVGMLDIDQDWSLFLPSMDT</sequence>
<organism evidence="7 8">
    <name type="scientific">Fusarium oligoseptatum</name>
    <dbReference type="NCBI Taxonomy" id="2604345"/>
    <lineage>
        <taxon>Eukaryota</taxon>
        <taxon>Fungi</taxon>
        <taxon>Dikarya</taxon>
        <taxon>Ascomycota</taxon>
        <taxon>Pezizomycotina</taxon>
        <taxon>Sordariomycetes</taxon>
        <taxon>Hypocreomycetidae</taxon>
        <taxon>Hypocreales</taxon>
        <taxon>Nectriaceae</taxon>
        <taxon>Fusarium</taxon>
        <taxon>Fusarium solani species complex</taxon>
    </lineage>
</organism>
<accession>A0A428U924</accession>
<reference evidence="7 8" key="1">
    <citation type="submission" date="2017-06" db="EMBL/GenBank/DDBJ databases">
        <title>Comparative genomic analysis of Ambrosia Fusariam Clade fungi.</title>
        <authorList>
            <person name="Stajich J.E."/>
            <person name="Carrillo J."/>
            <person name="Kijimoto T."/>
            <person name="Eskalen A."/>
            <person name="O'Donnell K."/>
            <person name="Kasson M."/>
        </authorList>
    </citation>
    <scope>NUCLEOTIDE SEQUENCE [LARGE SCALE GENOMIC DNA]</scope>
    <source>
        <strain evidence="7 8">NRRL62579</strain>
    </source>
</reference>
<dbReference type="InterPro" id="IPR001138">
    <property type="entry name" value="Zn2Cys6_DnaBD"/>
</dbReference>
<keyword evidence="1" id="KW-0479">Metal-binding</keyword>
<dbReference type="CDD" id="cd00067">
    <property type="entry name" value="GAL4"/>
    <property type="match status" value="1"/>
</dbReference>
<dbReference type="PANTHER" id="PTHR47840">
    <property type="entry name" value="ZN(II)2CYS6 TRANSCRIPTION FACTOR (EUROFUNG)-RELATED"/>
    <property type="match status" value="1"/>
</dbReference>
<keyword evidence="8" id="KW-1185">Reference proteome</keyword>
<dbReference type="AlphaFoldDB" id="A0A428U924"/>
<dbReference type="SMART" id="SM00066">
    <property type="entry name" value="GAL4"/>
    <property type="match status" value="1"/>
</dbReference>
<dbReference type="GO" id="GO:0003677">
    <property type="term" value="F:DNA binding"/>
    <property type="evidence" value="ECO:0007669"/>
    <property type="project" value="InterPro"/>
</dbReference>
<evidence type="ECO:0000259" key="6">
    <source>
        <dbReference type="PROSITE" id="PS50048"/>
    </source>
</evidence>
<feature type="domain" description="Zn(2)-C6 fungal-type" evidence="6">
    <location>
        <begin position="31"/>
        <end position="61"/>
    </location>
</feature>
<keyword evidence="3" id="KW-0804">Transcription</keyword>
<dbReference type="PROSITE" id="PS00463">
    <property type="entry name" value="ZN2_CY6_FUNGAL_1"/>
    <property type="match status" value="1"/>
</dbReference>
<dbReference type="PANTHER" id="PTHR47840:SF1">
    <property type="entry name" value="ZN(II)2CYS6 TRANSCRIPTION FACTOR (EUROFUNG)"/>
    <property type="match status" value="1"/>
</dbReference>
<protein>
    <recommendedName>
        <fullName evidence="6">Zn(2)-C6 fungal-type domain-containing protein</fullName>
    </recommendedName>
</protein>
<evidence type="ECO:0000256" key="5">
    <source>
        <dbReference type="SAM" id="MobiDB-lite"/>
    </source>
</evidence>
<dbReference type="Gene3D" id="4.10.240.10">
    <property type="entry name" value="Zn(2)-C6 fungal-type DNA-binding domain"/>
    <property type="match status" value="1"/>
</dbReference>
<keyword evidence="2" id="KW-0805">Transcription regulation</keyword>
<dbReference type="SMART" id="SM00906">
    <property type="entry name" value="Fungal_trans"/>
    <property type="match status" value="1"/>
</dbReference>
<dbReference type="EMBL" id="NKCK01000021">
    <property type="protein sequence ID" value="RSM10813.1"/>
    <property type="molecule type" value="Genomic_DNA"/>
</dbReference>
<dbReference type="CDD" id="cd12148">
    <property type="entry name" value="fungal_TF_MHR"/>
    <property type="match status" value="1"/>
</dbReference>
<feature type="compositionally biased region" description="Polar residues" evidence="5">
    <location>
        <begin position="94"/>
        <end position="105"/>
    </location>
</feature>
<evidence type="ECO:0000256" key="3">
    <source>
        <dbReference type="ARBA" id="ARBA00023163"/>
    </source>
</evidence>
<dbReference type="GO" id="GO:0008270">
    <property type="term" value="F:zinc ion binding"/>
    <property type="evidence" value="ECO:0007669"/>
    <property type="project" value="InterPro"/>
</dbReference>
<evidence type="ECO:0000256" key="1">
    <source>
        <dbReference type="ARBA" id="ARBA00022723"/>
    </source>
</evidence>
<evidence type="ECO:0000313" key="7">
    <source>
        <dbReference type="EMBL" id="RSM10813.1"/>
    </source>
</evidence>
<dbReference type="InterPro" id="IPR007219">
    <property type="entry name" value="XnlR_reg_dom"/>
</dbReference>
<name>A0A428U924_9HYPO</name>
<dbReference type="Proteomes" id="UP000287144">
    <property type="component" value="Unassembled WGS sequence"/>
</dbReference>
<feature type="region of interest" description="Disordered" evidence="5">
    <location>
        <begin position="517"/>
        <end position="545"/>
    </location>
</feature>
<feature type="compositionally biased region" description="Low complexity" evidence="5">
    <location>
        <begin position="75"/>
        <end position="87"/>
    </location>
</feature>
<gene>
    <name evidence="7" type="ORF">CEP52_003382</name>
</gene>
<dbReference type="GO" id="GO:0000981">
    <property type="term" value="F:DNA-binding transcription factor activity, RNA polymerase II-specific"/>
    <property type="evidence" value="ECO:0007669"/>
    <property type="project" value="InterPro"/>
</dbReference>
<dbReference type="PROSITE" id="PS50048">
    <property type="entry name" value="ZN2_CY6_FUNGAL_2"/>
    <property type="match status" value="1"/>
</dbReference>
<evidence type="ECO:0000256" key="4">
    <source>
        <dbReference type="ARBA" id="ARBA00023242"/>
    </source>
</evidence>
<proteinExistence type="predicted"/>
<evidence type="ECO:0000313" key="8">
    <source>
        <dbReference type="Proteomes" id="UP000287144"/>
    </source>
</evidence>
<feature type="compositionally biased region" description="Polar residues" evidence="5">
    <location>
        <begin position="530"/>
        <end position="545"/>
    </location>
</feature>
<comment type="caution">
    <text evidence="7">The sequence shown here is derived from an EMBL/GenBank/DDBJ whole genome shotgun (WGS) entry which is preliminary data.</text>
</comment>
<evidence type="ECO:0000256" key="2">
    <source>
        <dbReference type="ARBA" id="ARBA00023015"/>
    </source>
</evidence>
<dbReference type="InterPro" id="IPR036864">
    <property type="entry name" value="Zn2-C6_fun-type_DNA-bd_sf"/>
</dbReference>
<feature type="region of interest" description="Disordered" evidence="5">
    <location>
        <begin position="61"/>
        <end position="111"/>
    </location>
</feature>
<dbReference type="SUPFAM" id="SSF57701">
    <property type="entry name" value="Zn2/Cys6 DNA-binding domain"/>
    <property type="match status" value="1"/>
</dbReference>
<keyword evidence="4" id="KW-0539">Nucleus</keyword>